<dbReference type="SMART" id="SM00354">
    <property type="entry name" value="HTH_LACI"/>
    <property type="match status" value="1"/>
</dbReference>
<dbReference type="PANTHER" id="PTHR30146:SF138">
    <property type="entry name" value="TRANSCRIPTIONAL REGULATORY PROTEIN"/>
    <property type="match status" value="1"/>
</dbReference>
<dbReference type="Gene3D" id="3.40.50.2300">
    <property type="match status" value="2"/>
</dbReference>
<sequence length="359" mass="38073">MHSGRLVGRGGATLASLARELGVSRTTVSNAYNRPDQLSPALRERVMKAAERLGYAGPDPVARSLRTRKAGAIGLLLTEQVSYAFRDPAAVAFLEGLTLECDRAGIGLLLVPASPDSDDVRSVTRAAVDGFVAYSMPEDDPFLAAMLARPVPTVISDQPATDAADLVGIDDRAAMRNMADHLISLGHKRIGVICMRLGRDQHNGVVDERRQEGAGYHVQRNRLAGLRDGFEAAGVAWDRIPVVERFDHSIAAGASAAGQVLELDPGITALVATSDVLAMGAIGELRRRHKRVPQDISVTGFDGVKAALDAGVTTVSQPVTAKGREAGRLLLDPAVRHRARQVMLPTTFVAGTSTAPHHG</sequence>
<keyword evidence="2 5" id="KW-0238">DNA-binding</keyword>
<evidence type="ECO:0000259" key="4">
    <source>
        <dbReference type="PROSITE" id="PS50932"/>
    </source>
</evidence>
<evidence type="ECO:0000256" key="1">
    <source>
        <dbReference type="ARBA" id="ARBA00023015"/>
    </source>
</evidence>
<dbReference type="InterPro" id="IPR046335">
    <property type="entry name" value="LacI/GalR-like_sensor"/>
</dbReference>
<dbReference type="SUPFAM" id="SSF47413">
    <property type="entry name" value="lambda repressor-like DNA-binding domains"/>
    <property type="match status" value="1"/>
</dbReference>
<dbReference type="CDD" id="cd01392">
    <property type="entry name" value="HTH_LacI"/>
    <property type="match status" value="1"/>
</dbReference>
<dbReference type="InterPro" id="IPR028082">
    <property type="entry name" value="Peripla_BP_I"/>
</dbReference>
<accession>A0A849A8T0</accession>
<protein>
    <submittedName>
        <fullName evidence="5">LacI family DNA-binding transcriptional regulator</fullName>
    </submittedName>
</protein>
<keyword evidence="6" id="KW-1185">Reference proteome</keyword>
<dbReference type="InterPro" id="IPR000843">
    <property type="entry name" value="HTH_LacI"/>
</dbReference>
<dbReference type="InterPro" id="IPR010982">
    <property type="entry name" value="Lambda_DNA-bd_dom_sf"/>
</dbReference>
<dbReference type="CDD" id="cd06279">
    <property type="entry name" value="PBP1_LacI-like"/>
    <property type="match status" value="1"/>
</dbReference>
<feature type="domain" description="HTH lacI-type" evidence="4">
    <location>
        <begin position="12"/>
        <end position="67"/>
    </location>
</feature>
<dbReference type="GO" id="GO:0003700">
    <property type="term" value="F:DNA-binding transcription factor activity"/>
    <property type="evidence" value="ECO:0007669"/>
    <property type="project" value="TreeGrafter"/>
</dbReference>
<evidence type="ECO:0000313" key="5">
    <source>
        <dbReference type="EMBL" id="NNG35481.1"/>
    </source>
</evidence>
<dbReference type="RefSeq" id="WP_171199161.1">
    <property type="nucleotide sequence ID" value="NZ_JABEND010000003.1"/>
</dbReference>
<dbReference type="Pfam" id="PF13377">
    <property type="entry name" value="Peripla_BP_3"/>
    <property type="match status" value="1"/>
</dbReference>
<gene>
    <name evidence="5" type="ORF">HKD39_07105</name>
</gene>
<dbReference type="PANTHER" id="PTHR30146">
    <property type="entry name" value="LACI-RELATED TRANSCRIPTIONAL REPRESSOR"/>
    <property type="match status" value="1"/>
</dbReference>
<evidence type="ECO:0000313" key="6">
    <source>
        <dbReference type="Proteomes" id="UP000562984"/>
    </source>
</evidence>
<keyword evidence="3" id="KW-0804">Transcription</keyword>
<name>A0A849A8T0_9ACTN</name>
<comment type="caution">
    <text evidence="5">The sequence shown here is derived from an EMBL/GenBank/DDBJ whole genome shotgun (WGS) entry which is preliminary data.</text>
</comment>
<dbReference type="GO" id="GO:0000976">
    <property type="term" value="F:transcription cis-regulatory region binding"/>
    <property type="evidence" value="ECO:0007669"/>
    <property type="project" value="TreeGrafter"/>
</dbReference>
<dbReference type="AlphaFoldDB" id="A0A849A8T0"/>
<dbReference type="Pfam" id="PF00356">
    <property type="entry name" value="LacI"/>
    <property type="match status" value="1"/>
</dbReference>
<dbReference type="Gene3D" id="1.10.260.40">
    <property type="entry name" value="lambda repressor-like DNA-binding domains"/>
    <property type="match status" value="1"/>
</dbReference>
<dbReference type="PROSITE" id="PS50932">
    <property type="entry name" value="HTH_LACI_2"/>
    <property type="match status" value="1"/>
</dbReference>
<proteinExistence type="predicted"/>
<dbReference type="Proteomes" id="UP000562984">
    <property type="component" value="Unassembled WGS sequence"/>
</dbReference>
<reference evidence="5 6" key="1">
    <citation type="submission" date="2020-05" db="EMBL/GenBank/DDBJ databases">
        <title>Nakamurella sp. DB0629 isolated from air conditioner.</title>
        <authorList>
            <person name="Kim D.H."/>
            <person name="Kim D.-U."/>
        </authorList>
    </citation>
    <scope>NUCLEOTIDE SEQUENCE [LARGE SCALE GENOMIC DNA]</scope>
    <source>
        <strain evidence="5 6">DB0629</strain>
    </source>
</reference>
<evidence type="ECO:0000256" key="2">
    <source>
        <dbReference type="ARBA" id="ARBA00023125"/>
    </source>
</evidence>
<evidence type="ECO:0000256" key="3">
    <source>
        <dbReference type="ARBA" id="ARBA00023163"/>
    </source>
</evidence>
<dbReference type="EMBL" id="JABEND010000003">
    <property type="protein sequence ID" value="NNG35481.1"/>
    <property type="molecule type" value="Genomic_DNA"/>
</dbReference>
<dbReference type="SUPFAM" id="SSF53822">
    <property type="entry name" value="Periplasmic binding protein-like I"/>
    <property type="match status" value="1"/>
</dbReference>
<keyword evidence="1" id="KW-0805">Transcription regulation</keyword>
<organism evidence="5 6">
    <name type="scientific">Nakamurella aerolata</name>
    <dbReference type="NCBI Taxonomy" id="1656892"/>
    <lineage>
        <taxon>Bacteria</taxon>
        <taxon>Bacillati</taxon>
        <taxon>Actinomycetota</taxon>
        <taxon>Actinomycetes</taxon>
        <taxon>Nakamurellales</taxon>
        <taxon>Nakamurellaceae</taxon>
        <taxon>Nakamurella</taxon>
    </lineage>
</organism>